<evidence type="ECO:0000313" key="1">
    <source>
        <dbReference type="EMBL" id="AJI23978.1"/>
    </source>
</evidence>
<dbReference type="Gene3D" id="3.40.630.30">
    <property type="match status" value="1"/>
</dbReference>
<organism evidence="1 2">
    <name type="scientific">Priestia megaterium (strain ATCC 14581 / DSM 32 / CCUG 1817 / JCM 2506 / NBRC 15308 / NCIMB 9376 / NCTC 10342 / NRRL B-14308 / VKM B-512 / Ford 19)</name>
    <name type="common">Bacillus megaterium</name>
    <dbReference type="NCBI Taxonomy" id="1348623"/>
    <lineage>
        <taxon>Bacteria</taxon>
        <taxon>Bacillati</taxon>
        <taxon>Bacillota</taxon>
        <taxon>Bacilli</taxon>
        <taxon>Bacillales</taxon>
        <taxon>Bacillaceae</taxon>
        <taxon>Priestia</taxon>
    </lineage>
</organism>
<dbReference type="EMBL" id="CP009920">
    <property type="protein sequence ID" value="AJI23978.1"/>
    <property type="molecule type" value="Genomic_DNA"/>
</dbReference>
<dbReference type="InterPro" id="IPR016181">
    <property type="entry name" value="Acyl_CoA_acyltransferase"/>
</dbReference>
<dbReference type="SUPFAM" id="SSF55729">
    <property type="entry name" value="Acyl-CoA N-acyltransferases (Nat)"/>
    <property type="match status" value="1"/>
</dbReference>
<evidence type="ECO:0000313" key="2">
    <source>
        <dbReference type="Proteomes" id="UP000031829"/>
    </source>
</evidence>
<name>A0A0B6ATI2_PRIM2</name>
<dbReference type="GeneID" id="93645626"/>
<sequence length="148" mass="16910">MREQLKIASENDYIRIEQFLQKAGISTAGVEEHIHQFVIMENEEGELLATVGFEKEGVDGILRSLVVSPSLMQSDILLLFKSIVQLAQKHGVKQLYLLTNKASSLHFFQMMNFQQTSYSALPELLKEHSYLKKLPNPRDVYVMFYAAS</sequence>
<dbReference type="AlphaFoldDB" id="A0A0B6ATI2"/>
<dbReference type="KEGG" id="bmeg:BG04_2160"/>
<dbReference type="RefSeq" id="WP_034648269.1">
    <property type="nucleotide sequence ID" value="NZ_BCVB01000009.1"/>
</dbReference>
<reference evidence="1 2" key="1">
    <citation type="journal article" date="2015" name="Genome Announc.">
        <title>Complete genome sequences for 35 biothreat assay-relevant bacillus species.</title>
        <authorList>
            <person name="Johnson S.L."/>
            <person name="Daligault H.E."/>
            <person name="Davenport K.W."/>
            <person name="Jaissle J."/>
            <person name="Frey K.G."/>
            <person name="Ladner J.T."/>
            <person name="Broomall S.M."/>
            <person name="Bishop-Lilly K.A."/>
            <person name="Bruce D.C."/>
            <person name="Gibbons H.S."/>
            <person name="Coyne S.R."/>
            <person name="Lo C.C."/>
            <person name="Meincke L."/>
            <person name="Munk A.C."/>
            <person name="Koroleva G.I."/>
            <person name="Rosenzweig C.N."/>
            <person name="Palacios G.F."/>
            <person name="Redden C.L."/>
            <person name="Minogue T.D."/>
            <person name="Chain P.S."/>
        </authorList>
    </citation>
    <scope>NUCLEOTIDE SEQUENCE [LARGE SCALE GENOMIC DNA]</scope>
    <source>
        <strain evidence="2">ATCC 14581 / DSM 32 / JCM 2506 / NBRC 15308 / NCIMB 9376 / NCTC 10342 / NRRL B-14308 / VKM B-512</strain>
    </source>
</reference>
<evidence type="ECO:0008006" key="3">
    <source>
        <dbReference type="Google" id="ProtNLM"/>
    </source>
</evidence>
<protein>
    <recommendedName>
        <fullName evidence="3">Acetyltransferase</fullName>
    </recommendedName>
</protein>
<dbReference type="HOGENOM" id="CLU_120387_2_0_9"/>
<accession>A0A0B6ATI2</accession>
<dbReference type="Proteomes" id="UP000031829">
    <property type="component" value="Chromosome"/>
</dbReference>
<proteinExistence type="predicted"/>
<gene>
    <name evidence="1" type="ORF">BG04_2160</name>
</gene>